<gene>
    <name evidence="1" type="ORF">NEZAVI_LOCUS6920</name>
</gene>
<accession>A0A9P0MNI3</accession>
<reference evidence="1" key="1">
    <citation type="submission" date="2022-01" db="EMBL/GenBank/DDBJ databases">
        <authorList>
            <person name="King R."/>
        </authorList>
    </citation>
    <scope>NUCLEOTIDE SEQUENCE</scope>
</reference>
<dbReference type="AlphaFoldDB" id="A0A9P0MNI3"/>
<keyword evidence="2" id="KW-1185">Reference proteome</keyword>
<evidence type="ECO:0000313" key="1">
    <source>
        <dbReference type="EMBL" id="CAH1396972.1"/>
    </source>
</evidence>
<dbReference type="Proteomes" id="UP001152798">
    <property type="component" value="Chromosome 3"/>
</dbReference>
<sequence length="48" mass="5798">MFLKGISYKLSEHILKLVIKEKQMSSKNDNIDIYKYVNDYKHTGRIFF</sequence>
<evidence type="ECO:0000313" key="2">
    <source>
        <dbReference type="Proteomes" id="UP001152798"/>
    </source>
</evidence>
<proteinExistence type="predicted"/>
<protein>
    <submittedName>
        <fullName evidence="1">Uncharacterized protein</fullName>
    </submittedName>
</protein>
<dbReference type="EMBL" id="OV725079">
    <property type="protein sequence ID" value="CAH1396972.1"/>
    <property type="molecule type" value="Genomic_DNA"/>
</dbReference>
<organism evidence="1 2">
    <name type="scientific">Nezara viridula</name>
    <name type="common">Southern green stink bug</name>
    <name type="synonym">Cimex viridulus</name>
    <dbReference type="NCBI Taxonomy" id="85310"/>
    <lineage>
        <taxon>Eukaryota</taxon>
        <taxon>Metazoa</taxon>
        <taxon>Ecdysozoa</taxon>
        <taxon>Arthropoda</taxon>
        <taxon>Hexapoda</taxon>
        <taxon>Insecta</taxon>
        <taxon>Pterygota</taxon>
        <taxon>Neoptera</taxon>
        <taxon>Paraneoptera</taxon>
        <taxon>Hemiptera</taxon>
        <taxon>Heteroptera</taxon>
        <taxon>Panheteroptera</taxon>
        <taxon>Pentatomomorpha</taxon>
        <taxon>Pentatomoidea</taxon>
        <taxon>Pentatomidae</taxon>
        <taxon>Pentatominae</taxon>
        <taxon>Nezara</taxon>
    </lineage>
</organism>
<name>A0A9P0MNI3_NEZVI</name>